<gene>
    <name evidence="1" type="ORF">CAMRE0001_2254</name>
</gene>
<keyword evidence="2" id="KW-1185">Reference proteome</keyword>
<accession>B9D394</accession>
<proteinExistence type="predicted"/>
<dbReference type="Proteomes" id="UP000003082">
    <property type="component" value="Unassembled WGS sequence"/>
</dbReference>
<comment type="caution">
    <text evidence="1">The sequence shown here is derived from an EMBL/GenBank/DDBJ whole genome shotgun (WGS) entry which is preliminary data.</text>
</comment>
<dbReference type="STRING" id="553218.CAMRE0001_2254"/>
<sequence length="50" mass="5919">MQIPQKPSPNLAVFLCKSPQTLQKTTPEFTKIYGKFYFFIFEYIPPKKSF</sequence>
<organism evidence="1 2">
    <name type="scientific">Campylobacter rectus RM3267</name>
    <dbReference type="NCBI Taxonomy" id="553218"/>
    <lineage>
        <taxon>Bacteria</taxon>
        <taxon>Pseudomonadati</taxon>
        <taxon>Campylobacterota</taxon>
        <taxon>Epsilonproteobacteria</taxon>
        <taxon>Campylobacterales</taxon>
        <taxon>Campylobacteraceae</taxon>
        <taxon>Campylobacter</taxon>
    </lineage>
</organism>
<reference evidence="1 2" key="1">
    <citation type="submission" date="2008-08" db="EMBL/GenBank/DDBJ databases">
        <authorList>
            <person name="Madupu R."/>
            <person name="Durkin A.S."/>
            <person name="Torralba M."/>
            <person name="Methe B."/>
            <person name="Sutton G.G."/>
            <person name="Strausberg R.L."/>
            <person name="Nelson K.E."/>
        </authorList>
    </citation>
    <scope>NUCLEOTIDE SEQUENCE [LARGE SCALE GENOMIC DNA]</scope>
    <source>
        <strain evidence="1 2">RM3267</strain>
    </source>
</reference>
<evidence type="ECO:0000313" key="1">
    <source>
        <dbReference type="EMBL" id="EEF13568.1"/>
    </source>
</evidence>
<dbReference type="EMBL" id="ACFU01000018">
    <property type="protein sequence ID" value="EEF13568.1"/>
    <property type="molecule type" value="Genomic_DNA"/>
</dbReference>
<evidence type="ECO:0000313" key="2">
    <source>
        <dbReference type="Proteomes" id="UP000003082"/>
    </source>
</evidence>
<protein>
    <submittedName>
        <fullName evidence="1">Uncharacterized protein</fullName>
    </submittedName>
</protein>
<name>B9D394_CAMRE</name>
<dbReference type="AlphaFoldDB" id="B9D394"/>